<dbReference type="InterPro" id="IPR015424">
    <property type="entry name" value="PyrdxlP-dep_Trfase"/>
</dbReference>
<dbReference type="Proteomes" id="UP000477911">
    <property type="component" value="Unassembled WGS sequence"/>
</dbReference>
<dbReference type="EMBL" id="WUMU01000079">
    <property type="protein sequence ID" value="MXN21249.1"/>
    <property type="molecule type" value="Genomic_DNA"/>
</dbReference>
<sequence>MTHNKPLAEAARRHLLDPAASLKTLGQKALPRLDRAEGIYVVDENGHRLIDGPAGMWCTQVGYNRREIADAMAGQAMNLSYTSPWYMGNSPAIRLAETIARLTPGDLNRVFFTTGGSTAVDTALRFVEFRNNVR</sequence>
<gene>
    <name evidence="3" type="ORF">GR170_25875</name>
</gene>
<dbReference type="GO" id="GO:0008483">
    <property type="term" value="F:transaminase activity"/>
    <property type="evidence" value="ECO:0007669"/>
    <property type="project" value="UniProtKB-KW"/>
</dbReference>
<dbReference type="GO" id="GO:0030170">
    <property type="term" value="F:pyridoxal phosphate binding"/>
    <property type="evidence" value="ECO:0007669"/>
    <property type="project" value="InterPro"/>
</dbReference>
<evidence type="ECO:0000313" key="3">
    <source>
        <dbReference type="EMBL" id="MXN21249.1"/>
    </source>
</evidence>
<dbReference type="RefSeq" id="WP_160897355.1">
    <property type="nucleotide sequence ID" value="NZ_WUMU01000079.1"/>
</dbReference>
<keyword evidence="4" id="KW-1185">Reference proteome</keyword>
<feature type="non-terminal residue" evidence="3">
    <location>
        <position position="134"/>
    </location>
</feature>
<reference evidence="3 4" key="1">
    <citation type="submission" date="2019-12" db="EMBL/GenBank/DDBJ databases">
        <authorList>
            <person name="Li M."/>
        </authorList>
    </citation>
    <scope>NUCLEOTIDE SEQUENCE [LARGE SCALE GENOMIC DNA]</scope>
    <source>
        <strain evidence="3 4">GBMRC 2024</strain>
    </source>
</reference>
<dbReference type="SUPFAM" id="SSF53383">
    <property type="entry name" value="PLP-dependent transferases"/>
    <property type="match status" value="1"/>
</dbReference>
<dbReference type="PANTHER" id="PTHR43094:SF1">
    <property type="entry name" value="AMINOTRANSFERASE CLASS-III"/>
    <property type="match status" value="1"/>
</dbReference>
<dbReference type="InterPro" id="IPR015422">
    <property type="entry name" value="PyrdxlP-dep_Trfase_small"/>
</dbReference>
<keyword evidence="3" id="KW-0808">Transferase</keyword>
<dbReference type="InterPro" id="IPR015421">
    <property type="entry name" value="PyrdxlP-dep_Trfase_major"/>
</dbReference>
<keyword evidence="3" id="KW-0032">Aminotransferase</keyword>
<keyword evidence="2" id="KW-0663">Pyridoxal phosphate</keyword>
<protein>
    <submittedName>
        <fullName evidence="3">Aminotransferase class III-fold pyridoxal phosphate-dependent enzyme</fullName>
    </submittedName>
</protein>
<dbReference type="AlphaFoldDB" id="A0A6L7GB93"/>
<dbReference type="Gene3D" id="3.90.1150.10">
    <property type="entry name" value="Aspartate Aminotransferase, domain 1"/>
    <property type="match status" value="1"/>
</dbReference>
<dbReference type="InterPro" id="IPR005814">
    <property type="entry name" value="Aminotrans_3"/>
</dbReference>
<comment type="caution">
    <text evidence="3">The sequence shown here is derived from an EMBL/GenBank/DDBJ whole genome shotgun (WGS) entry which is preliminary data.</text>
</comment>
<evidence type="ECO:0000313" key="4">
    <source>
        <dbReference type="Proteomes" id="UP000477911"/>
    </source>
</evidence>
<name>A0A6L7GB93_9RHOB</name>
<comment type="similarity">
    <text evidence="1">Belongs to the class-III pyridoxal-phosphate-dependent aminotransferase family.</text>
</comment>
<dbReference type="PANTHER" id="PTHR43094">
    <property type="entry name" value="AMINOTRANSFERASE"/>
    <property type="match status" value="1"/>
</dbReference>
<dbReference type="Pfam" id="PF00202">
    <property type="entry name" value="Aminotran_3"/>
    <property type="match status" value="1"/>
</dbReference>
<evidence type="ECO:0000256" key="1">
    <source>
        <dbReference type="ARBA" id="ARBA00008954"/>
    </source>
</evidence>
<dbReference type="Gene3D" id="3.40.640.10">
    <property type="entry name" value="Type I PLP-dependent aspartate aminotransferase-like (Major domain)"/>
    <property type="match status" value="1"/>
</dbReference>
<accession>A0A6L7GB93</accession>
<proteinExistence type="inferred from homology"/>
<evidence type="ECO:0000256" key="2">
    <source>
        <dbReference type="ARBA" id="ARBA00022898"/>
    </source>
</evidence>
<organism evidence="3 4">
    <name type="scientific">Pseudooceanicola albus</name>
    <dbReference type="NCBI Taxonomy" id="2692189"/>
    <lineage>
        <taxon>Bacteria</taxon>
        <taxon>Pseudomonadati</taxon>
        <taxon>Pseudomonadota</taxon>
        <taxon>Alphaproteobacteria</taxon>
        <taxon>Rhodobacterales</taxon>
        <taxon>Paracoccaceae</taxon>
        <taxon>Pseudooceanicola</taxon>
    </lineage>
</organism>